<keyword evidence="2" id="KW-1003">Cell membrane</keyword>
<dbReference type="Pfam" id="PF09335">
    <property type="entry name" value="VTT_dom"/>
    <property type="match status" value="1"/>
</dbReference>
<keyword evidence="9" id="KW-1185">Reference proteome</keyword>
<accession>A0ABS5GIV7</accession>
<dbReference type="PANTHER" id="PTHR42709:SF6">
    <property type="entry name" value="UNDECAPRENYL PHOSPHATE TRANSPORTER A"/>
    <property type="match status" value="1"/>
</dbReference>
<evidence type="ECO:0000313" key="8">
    <source>
        <dbReference type="EMBL" id="MBR1140979.1"/>
    </source>
</evidence>
<dbReference type="InterPro" id="IPR051311">
    <property type="entry name" value="DedA_domain"/>
</dbReference>
<evidence type="ECO:0000256" key="2">
    <source>
        <dbReference type="ARBA" id="ARBA00022475"/>
    </source>
</evidence>
<dbReference type="EMBL" id="JAFCLK010000053">
    <property type="protein sequence ID" value="MBR1140979.1"/>
    <property type="molecule type" value="Genomic_DNA"/>
</dbReference>
<feature type="transmembrane region" description="Helical" evidence="6">
    <location>
        <begin position="109"/>
        <end position="133"/>
    </location>
</feature>
<feature type="transmembrane region" description="Helical" evidence="6">
    <location>
        <begin position="140"/>
        <end position="161"/>
    </location>
</feature>
<keyword evidence="3 6" id="KW-0812">Transmembrane</keyword>
<dbReference type="Proteomes" id="UP001314635">
    <property type="component" value="Unassembled WGS sequence"/>
</dbReference>
<protein>
    <submittedName>
        <fullName evidence="8">DedA family protein</fullName>
    </submittedName>
</protein>
<dbReference type="PANTHER" id="PTHR42709">
    <property type="entry name" value="ALKALINE PHOSPHATASE LIKE PROTEIN"/>
    <property type="match status" value="1"/>
</dbReference>
<sequence length="213" mass="22849">MTWITTEALDQLIANYGYLAIGIVIGLESMGLPLPGETMLILAAAYASKNPGLNIWVVGAVGAVGAIIGDNCGYWIGNRFGYPLLRRFGYRLGLSDRRVKLGQYLFAQFGPWVVFLGRFVALLRILAAFLAGVNRMNWPLFLAANAAGGVLWAAILAFGGYHLGKAVFDVHSTLGPIAIAGAALVLLALGVVIRHQESRLQERAERAFPGPLP</sequence>
<dbReference type="InterPro" id="IPR032816">
    <property type="entry name" value="VTT_dom"/>
</dbReference>
<feature type="transmembrane region" description="Helical" evidence="6">
    <location>
        <begin position="12"/>
        <end position="32"/>
    </location>
</feature>
<evidence type="ECO:0000256" key="5">
    <source>
        <dbReference type="ARBA" id="ARBA00023136"/>
    </source>
</evidence>
<comment type="caution">
    <text evidence="8">The sequence shown here is derived from an EMBL/GenBank/DDBJ whole genome shotgun (WGS) entry which is preliminary data.</text>
</comment>
<evidence type="ECO:0000313" key="9">
    <source>
        <dbReference type="Proteomes" id="UP001314635"/>
    </source>
</evidence>
<evidence type="ECO:0000256" key="1">
    <source>
        <dbReference type="ARBA" id="ARBA00004651"/>
    </source>
</evidence>
<keyword evidence="5 6" id="KW-0472">Membrane</keyword>
<evidence type="ECO:0000259" key="7">
    <source>
        <dbReference type="Pfam" id="PF09335"/>
    </source>
</evidence>
<keyword evidence="4 6" id="KW-1133">Transmembrane helix</keyword>
<reference evidence="9" key="1">
    <citation type="journal article" date="2021" name="ISME J.">
        <title>Evolutionary origin and ecological implication of a unique nif island in free-living Bradyrhizobium lineages.</title>
        <authorList>
            <person name="Tao J."/>
        </authorList>
    </citation>
    <scope>NUCLEOTIDE SEQUENCE [LARGE SCALE GENOMIC DNA]</scope>
    <source>
        <strain evidence="9">SZCCT0094</strain>
    </source>
</reference>
<evidence type="ECO:0000256" key="3">
    <source>
        <dbReference type="ARBA" id="ARBA00022692"/>
    </source>
</evidence>
<evidence type="ECO:0000256" key="6">
    <source>
        <dbReference type="SAM" id="Phobius"/>
    </source>
</evidence>
<comment type="subcellular location">
    <subcellularLocation>
        <location evidence="1">Cell membrane</location>
        <topology evidence="1">Multi-pass membrane protein</topology>
    </subcellularLocation>
</comment>
<name>A0ABS5GIV7_9BRAD</name>
<feature type="transmembrane region" description="Helical" evidence="6">
    <location>
        <begin position="173"/>
        <end position="193"/>
    </location>
</feature>
<feature type="domain" description="VTT" evidence="7">
    <location>
        <begin position="34"/>
        <end position="161"/>
    </location>
</feature>
<feature type="transmembrane region" description="Helical" evidence="6">
    <location>
        <begin position="53"/>
        <end position="76"/>
    </location>
</feature>
<proteinExistence type="predicted"/>
<gene>
    <name evidence="8" type="ORF">JQ619_35055</name>
</gene>
<dbReference type="RefSeq" id="WP_172238905.1">
    <property type="nucleotide sequence ID" value="NZ_JABFDP010000020.1"/>
</dbReference>
<organism evidence="8 9">
    <name type="scientific">Bradyrhizobium denitrificans</name>
    <dbReference type="NCBI Taxonomy" id="2734912"/>
    <lineage>
        <taxon>Bacteria</taxon>
        <taxon>Pseudomonadati</taxon>
        <taxon>Pseudomonadota</taxon>
        <taxon>Alphaproteobacteria</taxon>
        <taxon>Hyphomicrobiales</taxon>
        <taxon>Nitrobacteraceae</taxon>
        <taxon>Bradyrhizobium</taxon>
    </lineage>
</organism>
<evidence type="ECO:0000256" key="4">
    <source>
        <dbReference type="ARBA" id="ARBA00022989"/>
    </source>
</evidence>